<evidence type="ECO:0000256" key="1">
    <source>
        <dbReference type="SAM" id="MobiDB-lite"/>
    </source>
</evidence>
<name>A0A256FT59_9HYPH</name>
<evidence type="ECO:0000313" key="2">
    <source>
        <dbReference type="EMBL" id="OYR17621.1"/>
    </source>
</evidence>
<dbReference type="EMBL" id="NNRJ01000031">
    <property type="protein sequence ID" value="OYR17621.1"/>
    <property type="molecule type" value="Genomic_DNA"/>
</dbReference>
<keyword evidence="3" id="KW-1185">Reference proteome</keyword>
<accession>A0A256FT59</accession>
<dbReference type="AlphaFoldDB" id="A0A256FT59"/>
<organism evidence="2 3">
    <name type="scientific">Brucella thiophenivorans</name>
    <dbReference type="NCBI Taxonomy" id="571255"/>
    <lineage>
        <taxon>Bacteria</taxon>
        <taxon>Pseudomonadati</taxon>
        <taxon>Pseudomonadota</taxon>
        <taxon>Alphaproteobacteria</taxon>
        <taxon>Hyphomicrobiales</taxon>
        <taxon>Brucellaceae</taxon>
        <taxon>Brucella/Ochrobactrum group</taxon>
        <taxon>Brucella</taxon>
    </lineage>
</organism>
<feature type="region of interest" description="Disordered" evidence="1">
    <location>
        <begin position="14"/>
        <end position="47"/>
    </location>
</feature>
<dbReference type="Proteomes" id="UP000215590">
    <property type="component" value="Unassembled WGS sequence"/>
</dbReference>
<comment type="caution">
    <text evidence="2">The sequence shown here is derived from an EMBL/GenBank/DDBJ whole genome shotgun (WGS) entry which is preliminary data.</text>
</comment>
<sequence length="47" mass="5351">MALQVWSREIIHRPDKMPSGGIYEPNGRQHGFAKQSPFFQKPKANGL</sequence>
<gene>
    <name evidence="2" type="ORF">CEV31_4348</name>
</gene>
<protein>
    <submittedName>
        <fullName evidence="2">Uncharacterized protein</fullName>
    </submittedName>
</protein>
<reference evidence="2 3" key="1">
    <citation type="submission" date="2017-07" db="EMBL/GenBank/DDBJ databases">
        <title>Phylogenetic study on the rhizospheric bacterium Ochrobactrum sp. A44.</title>
        <authorList>
            <person name="Krzyzanowska D.M."/>
            <person name="Ossowicki A."/>
            <person name="Rajewska M."/>
            <person name="Maciag T."/>
            <person name="Kaczynski Z."/>
            <person name="Czerwicka M."/>
            <person name="Jafra S."/>
        </authorList>
    </citation>
    <scope>NUCLEOTIDE SEQUENCE [LARGE SCALE GENOMIC DNA]</scope>
    <source>
        <strain evidence="2 3">DSM 7216</strain>
    </source>
</reference>
<evidence type="ECO:0000313" key="3">
    <source>
        <dbReference type="Proteomes" id="UP000215590"/>
    </source>
</evidence>
<proteinExistence type="predicted"/>